<feature type="compositionally biased region" description="Polar residues" evidence="1">
    <location>
        <begin position="157"/>
        <end position="169"/>
    </location>
</feature>
<reference evidence="3" key="2">
    <citation type="submission" date="2021-03" db="EMBL/GenBank/DDBJ databases">
        <authorList>
            <person name="Alouane T."/>
            <person name="Langin T."/>
            <person name="Bonhomme L."/>
        </authorList>
    </citation>
    <scope>NUCLEOTIDE SEQUENCE</scope>
    <source>
        <strain evidence="3">MDC_Fg202</strain>
    </source>
</reference>
<evidence type="ECO:0000256" key="2">
    <source>
        <dbReference type="SAM" id="SignalP"/>
    </source>
</evidence>
<evidence type="ECO:0000313" key="4">
    <source>
        <dbReference type="EMBL" id="VIO53741.1"/>
    </source>
</evidence>
<evidence type="ECO:0000313" key="5">
    <source>
        <dbReference type="Proteomes" id="UP000746612"/>
    </source>
</evidence>
<dbReference type="EMBL" id="CAAKMV010000066">
    <property type="protein sequence ID" value="VIO53741.1"/>
    <property type="molecule type" value="Genomic_DNA"/>
</dbReference>
<dbReference type="OrthoDB" id="3942074at2759"/>
<protein>
    <recommendedName>
        <fullName evidence="6">Siderophore biosynthesis enzyme</fullName>
    </recommendedName>
</protein>
<evidence type="ECO:0000313" key="3">
    <source>
        <dbReference type="EMBL" id="CAG1993150.1"/>
    </source>
</evidence>
<feature type="region of interest" description="Disordered" evidence="1">
    <location>
        <begin position="112"/>
        <end position="219"/>
    </location>
</feature>
<dbReference type="EMBL" id="CAJPIJ010000152">
    <property type="protein sequence ID" value="CAG1993150.1"/>
    <property type="molecule type" value="Genomic_DNA"/>
</dbReference>
<evidence type="ECO:0000256" key="1">
    <source>
        <dbReference type="SAM" id="MobiDB-lite"/>
    </source>
</evidence>
<feature type="chain" id="PRO_5041167655" description="Siderophore biosynthesis enzyme" evidence="2">
    <location>
        <begin position="19"/>
        <end position="247"/>
    </location>
</feature>
<reference evidence="4" key="1">
    <citation type="submission" date="2019-04" db="EMBL/GenBank/DDBJ databases">
        <authorList>
            <person name="Melise S."/>
            <person name="Noan J."/>
            <person name="Okalmin O."/>
        </authorList>
    </citation>
    <scope>NUCLEOTIDE SEQUENCE</scope>
    <source>
        <strain evidence="4">FN9</strain>
    </source>
</reference>
<feature type="signal peptide" evidence="2">
    <location>
        <begin position="1"/>
        <end position="18"/>
    </location>
</feature>
<name>A0A4U9EGD6_GIBZA</name>
<proteinExistence type="predicted"/>
<feature type="compositionally biased region" description="Low complexity" evidence="1">
    <location>
        <begin position="170"/>
        <end position="219"/>
    </location>
</feature>
<sequence>MASKFLAVALVAAVPALARTDLAGCTTYDTVVSNADGMYATRIWYVPDSGEICDILDCGGGRAPPKTTVPGCPAYEGTETYSPLFIDPKTLGGAAPEKTGDAQGTVSVSATITSAPATETNASGTATETEAATETETASETESKSETASESTVRPIISNTRKANDTGMSTAMTTPGRATLTTTASSGAGSGTGTASSGSDSGSASDSESKPASGTGSAVSVSTAGAAMPTAGAFLALAGAAIYAGIL</sequence>
<dbReference type="OMA" id="ASMIWYV"/>
<dbReference type="AlphaFoldDB" id="A0A4U9EGD6"/>
<organism evidence="3 5">
    <name type="scientific">Gibberella zeae</name>
    <name type="common">Wheat head blight fungus</name>
    <name type="synonym">Fusarium graminearum</name>
    <dbReference type="NCBI Taxonomy" id="5518"/>
    <lineage>
        <taxon>Eukaryota</taxon>
        <taxon>Fungi</taxon>
        <taxon>Dikarya</taxon>
        <taxon>Ascomycota</taxon>
        <taxon>Pezizomycotina</taxon>
        <taxon>Sordariomycetes</taxon>
        <taxon>Hypocreomycetidae</taxon>
        <taxon>Hypocreales</taxon>
        <taxon>Nectriaceae</taxon>
        <taxon>Fusarium</taxon>
    </lineage>
</organism>
<gene>
    <name evidence="4" type="ORF">FUG_LOCUS89526</name>
    <name evidence="3" type="ORF">MDCFG202_LOCUS358502</name>
</gene>
<dbReference type="Proteomes" id="UP000746612">
    <property type="component" value="Unassembled WGS sequence"/>
</dbReference>
<evidence type="ECO:0008006" key="6">
    <source>
        <dbReference type="Google" id="ProtNLM"/>
    </source>
</evidence>
<keyword evidence="2" id="KW-0732">Signal</keyword>
<feature type="compositionally biased region" description="Low complexity" evidence="1">
    <location>
        <begin position="117"/>
        <end position="130"/>
    </location>
</feature>
<accession>A0A4U9EGD6</accession>